<keyword evidence="5" id="KW-0963">Cytoplasm</keyword>
<dbReference type="Pfam" id="PF00240">
    <property type="entry name" value="ubiquitin"/>
    <property type="match status" value="1"/>
</dbReference>
<dbReference type="PANTHER" id="PTHR10621">
    <property type="entry name" value="UV EXCISION REPAIR PROTEIN RAD23"/>
    <property type="match status" value="1"/>
</dbReference>
<evidence type="ECO:0000259" key="8">
    <source>
        <dbReference type="PROSITE" id="PS50053"/>
    </source>
</evidence>
<dbReference type="FunFam" id="1.10.8.10:FF:000002">
    <property type="entry name" value="UV excision repair protein RAD23 homolog"/>
    <property type="match status" value="1"/>
</dbReference>
<organism evidence="10 11">
    <name type="scientific">Rotaria sordida</name>
    <dbReference type="NCBI Taxonomy" id="392033"/>
    <lineage>
        <taxon>Eukaryota</taxon>
        <taxon>Metazoa</taxon>
        <taxon>Spiralia</taxon>
        <taxon>Gnathifera</taxon>
        <taxon>Rotifera</taxon>
        <taxon>Eurotatoria</taxon>
        <taxon>Bdelloidea</taxon>
        <taxon>Philodinida</taxon>
        <taxon>Philodinidae</taxon>
        <taxon>Rotaria</taxon>
    </lineage>
</organism>
<comment type="similarity">
    <text evidence="5">Belongs to the RAD23 family.</text>
</comment>
<dbReference type="GO" id="GO:0043130">
    <property type="term" value="F:ubiquitin binding"/>
    <property type="evidence" value="ECO:0007669"/>
    <property type="project" value="UniProtKB-UniRule"/>
</dbReference>
<feature type="region of interest" description="Disordered" evidence="6">
    <location>
        <begin position="194"/>
        <end position="228"/>
    </location>
</feature>
<dbReference type="GO" id="GO:0043161">
    <property type="term" value="P:proteasome-mediated ubiquitin-dependent protein catabolic process"/>
    <property type="evidence" value="ECO:0007669"/>
    <property type="project" value="UniProtKB-UniRule"/>
</dbReference>
<dbReference type="SMART" id="SM00213">
    <property type="entry name" value="UBQ"/>
    <property type="match status" value="1"/>
</dbReference>
<dbReference type="Gene3D" id="1.10.10.540">
    <property type="entry name" value="XPC-binding domain"/>
    <property type="match status" value="1"/>
</dbReference>
<dbReference type="CDD" id="cd14281">
    <property type="entry name" value="UBA2_Rad23_like"/>
    <property type="match status" value="1"/>
</dbReference>
<dbReference type="GO" id="GO:0070628">
    <property type="term" value="F:proteasome binding"/>
    <property type="evidence" value="ECO:0007669"/>
    <property type="project" value="TreeGrafter"/>
</dbReference>
<dbReference type="InterPro" id="IPR029071">
    <property type="entry name" value="Ubiquitin-like_domsf"/>
</dbReference>
<evidence type="ECO:0000313" key="9">
    <source>
        <dbReference type="EMBL" id="CAF1196845.1"/>
    </source>
</evidence>
<feature type="region of interest" description="Disordered" evidence="6">
    <location>
        <begin position="283"/>
        <end position="309"/>
    </location>
</feature>
<dbReference type="SUPFAM" id="SSF46934">
    <property type="entry name" value="UBA-like"/>
    <property type="match status" value="2"/>
</dbReference>
<sequence>MLLQIKTLSNEKFTIECELSDSVRTIKEKIASKDLKDKYEADAVKLIFSGKILEDSKTLESYSINQDSFLVVVKQAPPKASATSTGSTSVPSNPPRPASPQNRATNVPPPASSSVSQQQQQQQQQPPRTTPTDSTSAASQDTFLSAEAREKALRELTDMGFDRTQADLALRASFYHVERAAEYLITGNIPILNEGPASSQGGESGQTPTGSESSASGRRPGGADDLSELSQNPQFQALRNLIQQNPDQLQTLMQTLQATQPDLYRLIEQRPQEFLELLNQADELDEGGDDDDPLQGGAAGGAGGQGPPGTVTITLSPQDQQAINRLQDMGFERNRVIEAFLACDRNEELAANYLLSSFD</sequence>
<feature type="domain" description="UBA" evidence="7">
    <location>
        <begin position="317"/>
        <end position="357"/>
    </location>
</feature>
<keyword evidence="4 5" id="KW-0539">Nucleus</keyword>
<dbReference type="PROSITE" id="PS50030">
    <property type="entry name" value="UBA"/>
    <property type="match status" value="2"/>
</dbReference>
<feature type="compositionally biased region" description="Polar residues" evidence="6">
    <location>
        <begin position="81"/>
        <end position="91"/>
    </location>
</feature>
<dbReference type="Pfam" id="PF00627">
    <property type="entry name" value="UBA"/>
    <property type="match status" value="2"/>
</dbReference>
<feature type="compositionally biased region" description="Acidic residues" evidence="6">
    <location>
        <begin position="283"/>
        <end position="293"/>
    </location>
</feature>
<comment type="caution">
    <text evidence="10">The sequence shown here is derived from an EMBL/GenBank/DDBJ whole genome shotgun (WGS) entry which is preliminary data.</text>
</comment>
<evidence type="ECO:0000259" key="7">
    <source>
        <dbReference type="PROSITE" id="PS50030"/>
    </source>
</evidence>
<accession>A0A818WWJ8</accession>
<dbReference type="Proteomes" id="UP000663823">
    <property type="component" value="Unassembled WGS sequence"/>
</dbReference>
<dbReference type="PRINTS" id="PR01839">
    <property type="entry name" value="RAD23PROTEIN"/>
</dbReference>
<feature type="domain" description="UBA" evidence="7">
    <location>
        <begin position="147"/>
        <end position="187"/>
    </location>
</feature>
<dbReference type="SMART" id="SM00165">
    <property type="entry name" value="UBA"/>
    <property type="match status" value="2"/>
</dbReference>
<keyword evidence="1" id="KW-0677">Repeat</keyword>
<proteinExistence type="inferred from homology"/>
<dbReference type="FunFam" id="1.10.8.10:FF:000003">
    <property type="entry name" value="UV excision repair protein RAD23 homolog"/>
    <property type="match status" value="1"/>
</dbReference>
<evidence type="ECO:0000256" key="6">
    <source>
        <dbReference type="SAM" id="MobiDB-lite"/>
    </source>
</evidence>
<dbReference type="GO" id="GO:0005829">
    <property type="term" value="C:cytosol"/>
    <property type="evidence" value="ECO:0007669"/>
    <property type="project" value="TreeGrafter"/>
</dbReference>
<dbReference type="OrthoDB" id="419317at2759"/>
<dbReference type="SUPFAM" id="SSF101238">
    <property type="entry name" value="XPC-binding domain"/>
    <property type="match status" value="1"/>
</dbReference>
<evidence type="ECO:0000256" key="2">
    <source>
        <dbReference type="ARBA" id="ARBA00022763"/>
    </source>
</evidence>
<feature type="region of interest" description="Disordered" evidence="6">
    <location>
        <begin position="80"/>
        <end position="140"/>
    </location>
</feature>
<feature type="compositionally biased region" description="Low complexity" evidence="6">
    <location>
        <begin position="112"/>
        <end position="140"/>
    </location>
</feature>
<evidence type="ECO:0000313" key="10">
    <source>
        <dbReference type="EMBL" id="CAF3729502.1"/>
    </source>
</evidence>
<protein>
    <recommendedName>
        <fullName evidence="5">UV excision repair protein RAD23</fullName>
    </recommendedName>
</protein>
<dbReference type="EMBL" id="CAJOAX010001596">
    <property type="protein sequence ID" value="CAF3729502.1"/>
    <property type="molecule type" value="Genomic_DNA"/>
</dbReference>
<dbReference type="GO" id="GO:0003684">
    <property type="term" value="F:damaged DNA binding"/>
    <property type="evidence" value="ECO:0007669"/>
    <property type="project" value="UniProtKB-UniRule"/>
</dbReference>
<comment type="function">
    <text evidence="5">Multiubiquitin chain receptor involved in modulation of proteasomal degradation. Involved in nucleotide excision repair.</text>
</comment>
<evidence type="ECO:0000256" key="1">
    <source>
        <dbReference type="ARBA" id="ARBA00022737"/>
    </source>
</evidence>
<dbReference type="SUPFAM" id="SSF54236">
    <property type="entry name" value="Ubiquitin-like"/>
    <property type="match status" value="1"/>
</dbReference>
<dbReference type="PROSITE" id="PS50053">
    <property type="entry name" value="UBIQUITIN_2"/>
    <property type="match status" value="1"/>
</dbReference>
<feature type="compositionally biased region" description="Polar residues" evidence="6">
    <location>
        <begin position="196"/>
        <end position="216"/>
    </location>
</feature>
<name>A0A818WWJ8_9BILA</name>
<keyword evidence="3 5" id="KW-0234">DNA repair</keyword>
<evidence type="ECO:0000256" key="3">
    <source>
        <dbReference type="ARBA" id="ARBA00023204"/>
    </source>
</evidence>
<evidence type="ECO:0000256" key="4">
    <source>
        <dbReference type="ARBA" id="ARBA00023242"/>
    </source>
</evidence>
<dbReference type="GO" id="GO:0031593">
    <property type="term" value="F:polyubiquitin modification-dependent protein binding"/>
    <property type="evidence" value="ECO:0007669"/>
    <property type="project" value="UniProtKB-UniRule"/>
</dbReference>
<dbReference type="InterPro" id="IPR009060">
    <property type="entry name" value="UBA-like_sf"/>
</dbReference>
<evidence type="ECO:0000313" key="11">
    <source>
        <dbReference type="Proteomes" id="UP000663823"/>
    </source>
</evidence>
<feature type="domain" description="Ubiquitin-like" evidence="8">
    <location>
        <begin position="1"/>
        <end position="73"/>
    </location>
</feature>
<comment type="subcellular location">
    <subcellularLocation>
        <location evidence="5">Nucleus</location>
    </subcellularLocation>
    <subcellularLocation>
        <location evidence="5">Cytoplasm</location>
    </subcellularLocation>
</comment>
<dbReference type="InterPro" id="IPR000626">
    <property type="entry name" value="Ubiquitin-like_dom"/>
</dbReference>
<dbReference type="AlphaFoldDB" id="A0A818WWJ8"/>
<feature type="compositionally biased region" description="Gly residues" evidence="6">
    <location>
        <begin position="297"/>
        <end position="307"/>
    </location>
</feature>
<reference evidence="10" key="1">
    <citation type="submission" date="2021-02" db="EMBL/GenBank/DDBJ databases">
        <authorList>
            <person name="Nowell W R."/>
        </authorList>
    </citation>
    <scope>NUCLEOTIDE SEQUENCE</scope>
</reference>
<dbReference type="Gene3D" id="3.10.20.90">
    <property type="entry name" value="Phosphatidylinositol 3-kinase Catalytic Subunit, Chain A, domain 1"/>
    <property type="match status" value="1"/>
</dbReference>
<dbReference type="Gene3D" id="1.10.8.10">
    <property type="entry name" value="DNA helicase RuvA subunit, C-terminal domain"/>
    <property type="match status" value="2"/>
</dbReference>
<dbReference type="PANTHER" id="PTHR10621:SF0">
    <property type="entry name" value="UV EXCISION REPAIR PROTEIN RAD23"/>
    <property type="match status" value="1"/>
</dbReference>
<dbReference type="Pfam" id="PF09280">
    <property type="entry name" value="XPC-binding"/>
    <property type="match status" value="1"/>
</dbReference>
<keyword evidence="2 5" id="KW-0227">DNA damage</keyword>
<dbReference type="EMBL" id="CAJNOO010001773">
    <property type="protein sequence ID" value="CAF1196845.1"/>
    <property type="molecule type" value="Genomic_DNA"/>
</dbReference>
<dbReference type="Proteomes" id="UP000663882">
    <property type="component" value="Unassembled WGS sequence"/>
</dbReference>
<dbReference type="InterPro" id="IPR015360">
    <property type="entry name" value="XPC-bd"/>
</dbReference>
<gene>
    <name evidence="10" type="ORF">OTI717_LOCUS14349</name>
    <name evidence="9" type="ORF">RFH988_LOCUS24375</name>
</gene>
<dbReference type="InterPro" id="IPR004806">
    <property type="entry name" value="Rad23"/>
</dbReference>
<dbReference type="InterPro" id="IPR036353">
    <property type="entry name" value="XPC-bd_sf"/>
</dbReference>
<dbReference type="CDD" id="cd01805">
    <property type="entry name" value="Ubl_Rad23"/>
    <property type="match status" value="1"/>
</dbReference>
<dbReference type="GO" id="GO:0006289">
    <property type="term" value="P:nucleotide-excision repair"/>
    <property type="evidence" value="ECO:0007669"/>
    <property type="project" value="UniProtKB-UniRule"/>
</dbReference>
<dbReference type="InterPro" id="IPR015940">
    <property type="entry name" value="UBA"/>
</dbReference>
<dbReference type="NCBIfam" id="TIGR00601">
    <property type="entry name" value="rad23"/>
    <property type="match status" value="1"/>
</dbReference>
<evidence type="ECO:0000256" key="5">
    <source>
        <dbReference type="RuleBase" id="RU367049"/>
    </source>
</evidence>
<dbReference type="GO" id="GO:0005654">
    <property type="term" value="C:nucleoplasm"/>
    <property type="evidence" value="ECO:0007669"/>
    <property type="project" value="TreeGrafter"/>
</dbReference>